<name>A0A1G8Q9B5_9BACI</name>
<dbReference type="RefSeq" id="WP_091587703.1">
    <property type="nucleotide sequence ID" value="NZ_FNDU01000018.1"/>
</dbReference>
<evidence type="ECO:0000313" key="1">
    <source>
        <dbReference type="EMBL" id="SDJ01065.1"/>
    </source>
</evidence>
<sequence>MIDNIELTRFTLVDVIERKIHFTRTNTIFDKTDFKDNDEGEMLAYNEMLVDVKEMKENEFVNKYLNIIKKLAVQFEDEEFNDKREVEKKSGYNNAIISILKCINPIYEYDLED</sequence>
<organism evidence="1 2">
    <name type="scientific">Alteribacillus bidgolensis</name>
    <dbReference type="NCBI Taxonomy" id="930129"/>
    <lineage>
        <taxon>Bacteria</taxon>
        <taxon>Bacillati</taxon>
        <taxon>Bacillota</taxon>
        <taxon>Bacilli</taxon>
        <taxon>Bacillales</taxon>
        <taxon>Bacillaceae</taxon>
        <taxon>Alteribacillus</taxon>
    </lineage>
</organism>
<gene>
    <name evidence="1" type="ORF">SAMN05216352_11845</name>
</gene>
<accession>A0A1G8Q9B5</accession>
<dbReference type="AlphaFoldDB" id="A0A1G8Q9B5"/>
<protein>
    <submittedName>
        <fullName evidence="1">Uncharacterized protein</fullName>
    </submittedName>
</protein>
<reference evidence="1 2" key="1">
    <citation type="submission" date="2016-10" db="EMBL/GenBank/DDBJ databases">
        <authorList>
            <person name="de Groot N.N."/>
        </authorList>
    </citation>
    <scope>NUCLEOTIDE SEQUENCE [LARGE SCALE GENOMIC DNA]</scope>
    <source>
        <strain evidence="2">P4B,CCM 7963,CECT 7998,DSM 25260,IBRC-M 10614,KCTC 13821</strain>
    </source>
</reference>
<proteinExistence type="predicted"/>
<keyword evidence="2" id="KW-1185">Reference proteome</keyword>
<dbReference type="OrthoDB" id="2923196at2"/>
<evidence type="ECO:0000313" key="2">
    <source>
        <dbReference type="Proteomes" id="UP000199017"/>
    </source>
</evidence>
<dbReference type="Proteomes" id="UP000199017">
    <property type="component" value="Unassembled WGS sequence"/>
</dbReference>
<dbReference type="EMBL" id="FNDU01000018">
    <property type="protein sequence ID" value="SDJ01065.1"/>
    <property type="molecule type" value="Genomic_DNA"/>
</dbReference>